<proteinExistence type="predicted"/>
<comment type="caution">
    <text evidence="1">The sequence shown here is derived from an EMBL/GenBank/DDBJ whole genome shotgun (WGS) entry which is preliminary data.</text>
</comment>
<evidence type="ECO:0000313" key="2">
    <source>
        <dbReference type="Proteomes" id="UP000245474"/>
    </source>
</evidence>
<accession>A0A2U2MW82</accession>
<keyword evidence="2" id="KW-1185">Reference proteome</keyword>
<sequence length="88" mass="10221">MTAAARRVDQAFFLLKPLLLRLVLEYAALRYDMECITILARILIARHREWPRVVRYTLWPTRLVRGGIIGRPLVCARLVAVIALEHEL</sequence>
<gene>
    <name evidence="1" type="ORF">DEM34_18000</name>
</gene>
<reference evidence="1 2" key="1">
    <citation type="submission" date="2018-05" db="EMBL/GenBank/DDBJ databases">
        <title>Spiribacter halobius sp. nov., a moderately halophilic bacterium isolated from marine solar saltern.</title>
        <authorList>
            <person name="Zheng W.-S."/>
            <person name="Lu D.-C."/>
            <person name="Du Z.-J."/>
        </authorList>
    </citation>
    <scope>NUCLEOTIDE SEQUENCE [LARGE SCALE GENOMIC DNA]</scope>
    <source>
        <strain evidence="1 2">E85</strain>
    </source>
</reference>
<dbReference type="AlphaFoldDB" id="A0A2U2MW82"/>
<dbReference type="Proteomes" id="UP000245474">
    <property type="component" value="Unassembled WGS sequence"/>
</dbReference>
<evidence type="ECO:0000313" key="1">
    <source>
        <dbReference type="EMBL" id="PWG61127.1"/>
    </source>
</evidence>
<organism evidence="1 2">
    <name type="scientific">Sediminicurvatus halobius</name>
    <dbReference type="NCBI Taxonomy" id="2182432"/>
    <lineage>
        <taxon>Bacteria</taxon>
        <taxon>Pseudomonadati</taxon>
        <taxon>Pseudomonadota</taxon>
        <taxon>Gammaproteobacteria</taxon>
        <taxon>Chromatiales</taxon>
        <taxon>Ectothiorhodospiraceae</taxon>
        <taxon>Sediminicurvatus</taxon>
    </lineage>
</organism>
<dbReference type="EMBL" id="QFFI01000048">
    <property type="protein sequence ID" value="PWG61127.1"/>
    <property type="molecule type" value="Genomic_DNA"/>
</dbReference>
<protein>
    <submittedName>
        <fullName evidence="1">Uncharacterized protein</fullName>
    </submittedName>
</protein>
<name>A0A2U2MW82_9GAMM</name>